<protein>
    <submittedName>
        <fullName evidence="1">Uncharacterized protein</fullName>
    </submittedName>
</protein>
<dbReference type="EMBL" id="CM037620">
    <property type="protein sequence ID" value="KAH7995390.1"/>
    <property type="molecule type" value="Genomic_DNA"/>
</dbReference>
<evidence type="ECO:0000313" key="2">
    <source>
        <dbReference type="Proteomes" id="UP000827872"/>
    </source>
</evidence>
<sequence length="129" mass="14842">MRVLSWAYSEGTKSEDIFFNGHYPWLLLLKANSFGLPDWKRDYTVDGPPSNIGRKFYRKSSFLLVNDIRKQTTMSRSGIFIYSYEHPSYADASVFFQGQLLPVLSLDNYVGWQLEGKDWELAGPGPNPH</sequence>
<reference evidence="1" key="1">
    <citation type="submission" date="2021-08" db="EMBL/GenBank/DDBJ databases">
        <title>The first chromosome-level gecko genome reveals the dynamic sex chromosomes of Neotropical dwarf geckos (Sphaerodactylidae: Sphaerodactylus).</title>
        <authorList>
            <person name="Pinto B.J."/>
            <person name="Keating S.E."/>
            <person name="Gamble T."/>
        </authorList>
    </citation>
    <scope>NUCLEOTIDE SEQUENCE</scope>
    <source>
        <strain evidence="1">TG3544</strain>
    </source>
</reference>
<evidence type="ECO:0000313" key="1">
    <source>
        <dbReference type="EMBL" id="KAH7995390.1"/>
    </source>
</evidence>
<organism evidence="1 2">
    <name type="scientific">Sphaerodactylus townsendi</name>
    <dbReference type="NCBI Taxonomy" id="933632"/>
    <lineage>
        <taxon>Eukaryota</taxon>
        <taxon>Metazoa</taxon>
        <taxon>Chordata</taxon>
        <taxon>Craniata</taxon>
        <taxon>Vertebrata</taxon>
        <taxon>Euteleostomi</taxon>
        <taxon>Lepidosauria</taxon>
        <taxon>Squamata</taxon>
        <taxon>Bifurcata</taxon>
        <taxon>Gekkota</taxon>
        <taxon>Sphaerodactylidae</taxon>
        <taxon>Sphaerodactylus</taxon>
    </lineage>
</organism>
<keyword evidence="2" id="KW-1185">Reference proteome</keyword>
<dbReference type="Proteomes" id="UP000827872">
    <property type="component" value="Linkage Group LG07"/>
</dbReference>
<comment type="caution">
    <text evidence="1">The sequence shown here is derived from an EMBL/GenBank/DDBJ whole genome shotgun (WGS) entry which is preliminary data.</text>
</comment>
<name>A0ACB8ESM4_9SAUR</name>
<accession>A0ACB8ESM4</accession>
<gene>
    <name evidence="1" type="ORF">K3G42_025241</name>
</gene>
<proteinExistence type="predicted"/>